<protein>
    <recommendedName>
        <fullName evidence="6">Riboflavin biosynthesis protein RibD</fullName>
        <ecNumber evidence="5">3.5.4.26</ecNumber>
    </recommendedName>
</protein>
<evidence type="ECO:0000256" key="7">
    <source>
        <dbReference type="ARBA" id="ARBA00022857"/>
    </source>
</evidence>
<dbReference type="SUPFAM" id="SSF53927">
    <property type="entry name" value="Cytidine deaminase-like"/>
    <property type="match status" value="1"/>
</dbReference>
<evidence type="ECO:0000256" key="6">
    <source>
        <dbReference type="ARBA" id="ARBA00019930"/>
    </source>
</evidence>
<evidence type="ECO:0000259" key="11">
    <source>
        <dbReference type="PROSITE" id="PS51747"/>
    </source>
</evidence>
<sequence length="376" mass="39690">MPHPYVLLSAAVSLDGYLDDTGPERLLLSGPADFDRVDEVRASVDAILVGAGTIRADNPRLLVNSDERRAARTAAGKPEYPLKVTVSGSGDLDPAAQFWHTGGEKVLYTTDEGAGRARALGLAADVVPLGPDLDWRRLLTHLHDVRGVRRLMVEGGGLIHTQLLTQGLADELQLVLAPLFVGTPDAPRLFGPGGYQSGRLRLLETRRIEDVVLMRYEPTAPGAGPLPTAADHHWLALACELADRCPPSDTAFSVGAVVVAADGTELARAHSREAGDPVAHAEEAALAKTDPADPRLPGATVYSSLEPCARRASRPAPCARLILDAGVRRVVTAWREPDTFVAAADGSGVLAGGGAQVVVLPEHEDAAKAPNRHLLT</sequence>
<comment type="catalytic activity">
    <reaction evidence="9">
        <text>5-amino-6-(5-phospho-D-ribitylamino)uracil + NADP(+) = 5-amino-6-(5-phospho-D-ribosylamino)uracil + NADPH + H(+)</text>
        <dbReference type="Rhea" id="RHEA:17845"/>
        <dbReference type="ChEBI" id="CHEBI:15378"/>
        <dbReference type="ChEBI" id="CHEBI:57783"/>
        <dbReference type="ChEBI" id="CHEBI:58349"/>
        <dbReference type="ChEBI" id="CHEBI:58421"/>
        <dbReference type="ChEBI" id="CHEBI:58453"/>
        <dbReference type="EC" id="1.1.1.193"/>
    </reaction>
</comment>
<reference evidence="13" key="1">
    <citation type="journal article" date="2019" name="Int. J. Syst. Evol. Microbiol.">
        <title>The Global Catalogue of Microorganisms (GCM) 10K type strain sequencing project: providing services to taxonomists for standard genome sequencing and annotation.</title>
        <authorList>
            <consortium name="The Broad Institute Genomics Platform"/>
            <consortium name="The Broad Institute Genome Sequencing Center for Infectious Disease"/>
            <person name="Wu L."/>
            <person name="Ma J."/>
        </authorList>
    </citation>
    <scope>NUCLEOTIDE SEQUENCE [LARGE SCALE GENOMIC DNA]</scope>
    <source>
        <strain evidence="13">JCM 4957</strain>
    </source>
</reference>
<comment type="pathway">
    <text evidence="2">Cofactor biosynthesis; riboflavin biosynthesis; 5-amino-6-(D-ribitylamino)uracil from GTP: step 2/4.</text>
</comment>
<name>A0ABQ3A2P0_9ACTN</name>
<feature type="domain" description="CMP/dCMP-type deaminase" evidence="11">
    <location>
        <begin position="229"/>
        <end position="350"/>
    </location>
</feature>
<dbReference type="Gene3D" id="3.40.140.10">
    <property type="entry name" value="Cytidine Deaminase, domain 2"/>
    <property type="match status" value="1"/>
</dbReference>
<comment type="caution">
    <text evidence="12">The sequence shown here is derived from an EMBL/GenBank/DDBJ whole genome shotgun (WGS) entry which is preliminary data.</text>
</comment>
<evidence type="ECO:0000256" key="5">
    <source>
        <dbReference type="ARBA" id="ARBA00012766"/>
    </source>
</evidence>
<dbReference type="InterPro" id="IPR050765">
    <property type="entry name" value="Riboflavin_Biosynth_HTPR"/>
</dbReference>
<keyword evidence="13" id="KW-1185">Reference proteome</keyword>
<dbReference type="Pfam" id="PF00383">
    <property type="entry name" value="dCMP_cyt_deam_1"/>
    <property type="match status" value="1"/>
</dbReference>
<dbReference type="InterPro" id="IPR002734">
    <property type="entry name" value="RibDG_C"/>
</dbReference>
<evidence type="ECO:0000313" key="13">
    <source>
        <dbReference type="Proteomes" id="UP000653308"/>
    </source>
</evidence>
<dbReference type="SUPFAM" id="SSF53597">
    <property type="entry name" value="Dihydrofolate reductase-like"/>
    <property type="match status" value="1"/>
</dbReference>
<evidence type="ECO:0000256" key="2">
    <source>
        <dbReference type="ARBA" id="ARBA00004882"/>
    </source>
</evidence>
<comment type="similarity">
    <text evidence="3">In the N-terminal section; belongs to the cytidine and deoxycytidylate deaminase family.</text>
</comment>
<dbReference type="InterPro" id="IPR002125">
    <property type="entry name" value="CMP_dCMP_dom"/>
</dbReference>
<evidence type="ECO:0000256" key="3">
    <source>
        <dbReference type="ARBA" id="ARBA00005259"/>
    </source>
</evidence>
<dbReference type="PANTHER" id="PTHR38011">
    <property type="entry name" value="DIHYDROFOLATE REDUCTASE FAMILY PROTEIN (AFU_ORTHOLOGUE AFUA_8G06820)"/>
    <property type="match status" value="1"/>
</dbReference>
<evidence type="ECO:0000256" key="4">
    <source>
        <dbReference type="ARBA" id="ARBA00007417"/>
    </source>
</evidence>
<dbReference type="EC" id="3.5.4.26" evidence="5"/>
<keyword evidence="8" id="KW-0560">Oxidoreductase</keyword>
<accession>A0ABQ3A2P0</accession>
<comment type="catalytic activity">
    <reaction evidence="10">
        <text>2,5-diamino-6-hydroxy-4-(5-phosphoribosylamino)-pyrimidine + H2O + H(+) = 5-amino-6-(5-phospho-D-ribosylamino)uracil + NH4(+)</text>
        <dbReference type="Rhea" id="RHEA:21868"/>
        <dbReference type="ChEBI" id="CHEBI:15377"/>
        <dbReference type="ChEBI" id="CHEBI:15378"/>
        <dbReference type="ChEBI" id="CHEBI:28938"/>
        <dbReference type="ChEBI" id="CHEBI:58453"/>
        <dbReference type="ChEBI" id="CHEBI:58614"/>
        <dbReference type="EC" id="3.5.4.26"/>
    </reaction>
</comment>
<evidence type="ECO:0000256" key="1">
    <source>
        <dbReference type="ARBA" id="ARBA00002151"/>
    </source>
</evidence>
<dbReference type="EMBL" id="BMWE01000011">
    <property type="protein sequence ID" value="GGY30549.1"/>
    <property type="molecule type" value="Genomic_DNA"/>
</dbReference>
<dbReference type="PANTHER" id="PTHR38011:SF7">
    <property type="entry name" value="2,5-DIAMINO-6-RIBOSYLAMINO-4(3H)-PYRIMIDINONE 5'-PHOSPHATE REDUCTASE"/>
    <property type="match status" value="1"/>
</dbReference>
<evidence type="ECO:0000256" key="8">
    <source>
        <dbReference type="ARBA" id="ARBA00023002"/>
    </source>
</evidence>
<comment type="function">
    <text evidence="1">Converts 2,5-diamino-6-(ribosylamino)-4(3h)-pyrimidinone 5'-phosphate into 5-amino-6-(ribosylamino)-2,4(1h,3h)-pyrimidinedione 5'-phosphate.</text>
</comment>
<organism evidence="12 13">
    <name type="scientific">Streptomyces djakartensis</name>
    <dbReference type="NCBI Taxonomy" id="68193"/>
    <lineage>
        <taxon>Bacteria</taxon>
        <taxon>Bacillati</taxon>
        <taxon>Actinomycetota</taxon>
        <taxon>Actinomycetes</taxon>
        <taxon>Kitasatosporales</taxon>
        <taxon>Streptomycetaceae</taxon>
        <taxon>Streptomyces</taxon>
    </lineage>
</organism>
<dbReference type="Proteomes" id="UP000653308">
    <property type="component" value="Unassembled WGS sequence"/>
</dbReference>
<evidence type="ECO:0000313" key="12">
    <source>
        <dbReference type="EMBL" id="GGY30549.1"/>
    </source>
</evidence>
<comment type="similarity">
    <text evidence="4">In the C-terminal section; belongs to the HTP reductase family.</text>
</comment>
<dbReference type="Pfam" id="PF01872">
    <property type="entry name" value="RibD_C"/>
    <property type="match status" value="1"/>
</dbReference>
<gene>
    <name evidence="12" type="ORF">GCM10010384_42240</name>
</gene>
<dbReference type="InterPro" id="IPR016193">
    <property type="entry name" value="Cytidine_deaminase-like"/>
</dbReference>
<evidence type="ECO:0000256" key="10">
    <source>
        <dbReference type="ARBA" id="ARBA00049886"/>
    </source>
</evidence>
<keyword evidence="7" id="KW-0521">NADP</keyword>
<evidence type="ECO:0000256" key="9">
    <source>
        <dbReference type="ARBA" id="ARBA00049861"/>
    </source>
</evidence>
<proteinExistence type="inferred from homology"/>
<dbReference type="PROSITE" id="PS51747">
    <property type="entry name" value="CYT_DCMP_DEAMINASES_2"/>
    <property type="match status" value="1"/>
</dbReference>
<dbReference type="RefSeq" id="WP_190199409.1">
    <property type="nucleotide sequence ID" value="NZ_BMWE01000011.1"/>
</dbReference>
<dbReference type="InterPro" id="IPR024072">
    <property type="entry name" value="DHFR-like_dom_sf"/>
</dbReference>
<dbReference type="Gene3D" id="3.40.430.10">
    <property type="entry name" value="Dihydrofolate Reductase, subunit A"/>
    <property type="match status" value="1"/>
</dbReference>